<feature type="chain" id="PRO_5046904313" evidence="4">
    <location>
        <begin position="34"/>
        <end position="439"/>
    </location>
</feature>
<keyword evidence="6" id="KW-1185">Reference proteome</keyword>
<evidence type="ECO:0000256" key="2">
    <source>
        <dbReference type="ARBA" id="ARBA00022448"/>
    </source>
</evidence>
<protein>
    <submittedName>
        <fullName evidence="5">Arabinogalactan oligomer/maltooligosaccharide transport system substrate-binding protein</fullName>
    </submittedName>
</protein>
<feature type="signal peptide" evidence="4">
    <location>
        <begin position="1"/>
        <end position="33"/>
    </location>
</feature>
<comment type="similarity">
    <text evidence="1">Belongs to the bacterial solute-binding protein 1 family.</text>
</comment>
<dbReference type="RefSeq" id="WP_264268580.1">
    <property type="nucleotide sequence ID" value="NZ_BAAAWO010000001.1"/>
</dbReference>
<dbReference type="CDD" id="cd13586">
    <property type="entry name" value="PBP2_Maltose_binding_like"/>
    <property type="match status" value="1"/>
</dbReference>
<reference evidence="5 6" key="1">
    <citation type="submission" date="2023-07" db="EMBL/GenBank/DDBJ databases">
        <title>Sequencing the genomes of 1000 actinobacteria strains.</title>
        <authorList>
            <person name="Klenk H.-P."/>
        </authorList>
    </citation>
    <scope>NUCLEOTIDE SEQUENCE [LARGE SCALE GENOMIC DNA]</scope>
    <source>
        <strain evidence="5 6">DSM 20167</strain>
    </source>
</reference>
<evidence type="ECO:0000256" key="3">
    <source>
        <dbReference type="ARBA" id="ARBA00022729"/>
    </source>
</evidence>
<dbReference type="InterPro" id="IPR006059">
    <property type="entry name" value="SBP"/>
</dbReference>
<evidence type="ECO:0000256" key="1">
    <source>
        <dbReference type="ARBA" id="ARBA00008520"/>
    </source>
</evidence>
<gene>
    <name evidence="5" type="ORF">J2S64_001612</name>
</gene>
<dbReference type="PANTHER" id="PTHR30061">
    <property type="entry name" value="MALTOSE-BINDING PERIPLASMIC PROTEIN"/>
    <property type="match status" value="1"/>
</dbReference>
<dbReference type="EMBL" id="JAVDYI010000001">
    <property type="protein sequence ID" value="MDR7357921.1"/>
    <property type="molecule type" value="Genomic_DNA"/>
</dbReference>
<evidence type="ECO:0000313" key="5">
    <source>
        <dbReference type="EMBL" id="MDR7357921.1"/>
    </source>
</evidence>
<sequence length="439" mass="45381">MTGNNSPGARLTRRTFTLGAVGALSALALTACGGGAPATAPSSSAAATSAAASVPATGTSLTLWVDAERSPALKDIAAKFKAEKGIDVKLVVKDFAAVRDDFITQAPTGKGPDIMVGPHDWLGKLVQNGVVAPVQLGDKAGTFAESSIKAMTYDGQTYGVPYSIENVALVRNTTLAPEAKTTLDDVLAEGKKAVAAGDAKFPFLVGLDPKQADPYHLYPLQTSLGAPVFAQNADGSYDASELALDNEGGKKFAQLLADLGDKGSKVLNSNITGDIAKEKFLAGESPYFLTGPWNIPDIEAKGIKFAVDPLPTAGDKPAQPFIGVNGFFISAKSKNALAANEFVVNYLSQPDAQDELFKVGGRPPALTASFEKAASDPVVKAFGEIGANGVPMPAVPAMDAVWADWGGTELNLIKGKEADPAAAWSKMTANIEKKISGGK</sequence>
<proteinExistence type="inferred from homology"/>
<evidence type="ECO:0000313" key="6">
    <source>
        <dbReference type="Proteomes" id="UP001183817"/>
    </source>
</evidence>
<evidence type="ECO:0000256" key="4">
    <source>
        <dbReference type="SAM" id="SignalP"/>
    </source>
</evidence>
<accession>A0ABU2BI10</accession>
<dbReference type="SUPFAM" id="SSF53850">
    <property type="entry name" value="Periplasmic binding protein-like II"/>
    <property type="match status" value="1"/>
</dbReference>
<keyword evidence="2" id="KW-0813">Transport</keyword>
<organism evidence="5 6">
    <name type="scientific">Paeniglutamicibacter sulfureus</name>
    <dbReference type="NCBI Taxonomy" id="43666"/>
    <lineage>
        <taxon>Bacteria</taxon>
        <taxon>Bacillati</taxon>
        <taxon>Actinomycetota</taxon>
        <taxon>Actinomycetes</taxon>
        <taxon>Micrococcales</taxon>
        <taxon>Micrococcaceae</taxon>
        <taxon>Paeniglutamicibacter</taxon>
    </lineage>
</organism>
<dbReference type="PROSITE" id="PS51318">
    <property type="entry name" value="TAT"/>
    <property type="match status" value="1"/>
</dbReference>
<comment type="caution">
    <text evidence="5">The sequence shown here is derived from an EMBL/GenBank/DDBJ whole genome shotgun (WGS) entry which is preliminary data.</text>
</comment>
<dbReference type="Pfam" id="PF13416">
    <property type="entry name" value="SBP_bac_8"/>
    <property type="match status" value="1"/>
</dbReference>
<dbReference type="PANTHER" id="PTHR30061:SF50">
    <property type="entry name" value="MALTOSE_MALTODEXTRIN-BINDING PERIPLASMIC PROTEIN"/>
    <property type="match status" value="1"/>
</dbReference>
<dbReference type="Gene3D" id="3.40.190.10">
    <property type="entry name" value="Periplasmic binding protein-like II"/>
    <property type="match status" value="2"/>
</dbReference>
<dbReference type="InterPro" id="IPR006311">
    <property type="entry name" value="TAT_signal"/>
</dbReference>
<keyword evidence="3 4" id="KW-0732">Signal</keyword>
<name>A0ABU2BI10_9MICC</name>
<dbReference type="Proteomes" id="UP001183817">
    <property type="component" value="Unassembled WGS sequence"/>
</dbReference>